<feature type="transmembrane region" description="Helical" evidence="2">
    <location>
        <begin position="74"/>
        <end position="91"/>
    </location>
</feature>
<keyword evidence="2" id="KW-0472">Membrane</keyword>
<feature type="coiled-coil region" evidence="1">
    <location>
        <begin position="647"/>
        <end position="674"/>
    </location>
</feature>
<keyword evidence="2" id="KW-1133">Transmembrane helix</keyword>
<keyword evidence="2" id="KW-0812">Transmembrane</keyword>
<feature type="domain" description="DUF4220" evidence="3">
    <location>
        <begin position="121"/>
        <end position="446"/>
    </location>
</feature>
<evidence type="ECO:0000256" key="2">
    <source>
        <dbReference type="SAM" id="Phobius"/>
    </source>
</evidence>
<feature type="transmembrane region" description="Helical" evidence="2">
    <location>
        <begin position="370"/>
        <end position="389"/>
    </location>
</feature>
<gene>
    <name evidence="4" type="ORF">NCGR_LOCUS36454</name>
</gene>
<dbReference type="Pfam" id="PF13968">
    <property type="entry name" value="DUF4220"/>
    <property type="match status" value="1"/>
</dbReference>
<feature type="transmembrane region" description="Helical" evidence="2">
    <location>
        <begin position="335"/>
        <end position="358"/>
    </location>
</feature>
<name>A0A811Q1L2_9POAL</name>
<evidence type="ECO:0000313" key="5">
    <source>
        <dbReference type="Proteomes" id="UP000604825"/>
    </source>
</evidence>
<dbReference type="AlphaFoldDB" id="A0A811Q1L2"/>
<keyword evidence="1" id="KW-0175">Coiled coil</keyword>
<dbReference type="EMBL" id="CAJGYO010000009">
    <property type="protein sequence ID" value="CAD6252807.1"/>
    <property type="molecule type" value="Genomic_DNA"/>
</dbReference>
<reference evidence="4" key="1">
    <citation type="submission" date="2020-10" db="EMBL/GenBank/DDBJ databases">
        <authorList>
            <person name="Han B."/>
            <person name="Lu T."/>
            <person name="Zhao Q."/>
            <person name="Huang X."/>
            <person name="Zhao Y."/>
        </authorList>
    </citation>
    <scope>NUCLEOTIDE SEQUENCE</scope>
</reference>
<comment type="caution">
    <text evidence="4">The sequence shown here is derived from an EMBL/GenBank/DDBJ whole genome shotgun (WGS) entry which is preliminary data.</text>
</comment>
<keyword evidence="5" id="KW-1185">Reference proteome</keyword>
<evidence type="ECO:0000313" key="4">
    <source>
        <dbReference type="EMBL" id="CAD6252807.1"/>
    </source>
</evidence>
<dbReference type="OrthoDB" id="664478at2759"/>
<organism evidence="4 5">
    <name type="scientific">Miscanthus lutarioriparius</name>
    <dbReference type="NCBI Taxonomy" id="422564"/>
    <lineage>
        <taxon>Eukaryota</taxon>
        <taxon>Viridiplantae</taxon>
        <taxon>Streptophyta</taxon>
        <taxon>Embryophyta</taxon>
        <taxon>Tracheophyta</taxon>
        <taxon>Spermatophyta</taxon>
        <taxon>Magnoliopsida</taxon>
        <taxon>Liliopsida</taxon>
        <taxon>Poales</taxon>
        <taxon>Poaceae</taxon>
        <taxon>PACMAD clade</taxon>
        <taxon>Panicoideae</taxon>
        <taxon>Andropogonodae</taxon>
        <taxon>Andropogoneae</taxon>
        <taxon>Saccharinae</taxon>
        <taxon>Miscanthus</taxon>
    </lineage>
</organism>
<proteinExistence type="predicted"/>
<dbReference type="InterPro" id="IPR025315">
    <property type="entry name" value="DUF4220"/>
</dbReference>
<dbReference type="InterPro" id="IPR007658">
    <property type="entry name" value="DUF594"/>
</dbReference>
<feature type="transmembrane region" description="Helical" evidence="2">
    <location>
        <begin position="127"/>
        <end position="146"/>
    </location>
</feature>
<dbReference type="PANTHER" id="PTHR31325">
    <property type="entry name" value="OS01G0798800 PROTEIN-RELATED"/>
    <property type="match status" value="1"/>
</dbReference>
<feature type="transmembrane region" description="Helical" evidence="2">
    <location>
        <begin position="45"/>
        <end position="68"/>
    </location>
</feature>
<evidence type="ECO:0000256" key="1">
    <source>
        <dbReference type="SAM" id="Coils"/>
    </source>
</evidence>
<feature type="transmembrane region" description="Helical" evidence="2">
    <location>
        <begin position="14"/>
        <end position="33"/>
    </location>
</feature>
<dbReference type="Pfam" id="PF04578">
    <property type="entry name" value="DUF594"/>
    <property type="match status" value="1"/>
</dbReference>
<dbReference type="Proteomes" id="UP000604825">
    <property type="component" value="Unassembled WGS sequence"/>
</dbReference>
<accession>A0A811Q1L2</accession>
<protein>
    <recommendedName>
        <fullName evidence="3">DUF4220 domain-containing protein</fullName>
    </recommendedName>
</protein>
<evidence type="ECO:0000259" key="3">
    <source>
        <dbReference type="Pfam" id="PF13968"/>
    </source>
</evidence>
<sequence length="726" mass="80890">MTAIFSSELGKPEIRATILLAVVAFHGPLLLVLSSRQRRSGNPVGCFLLWSLSAAYFPLMTSVLSYLTTYIPRAGGNATAVLVLVILVQFLRAKVDMAALAVAAVASPAAGNDDVHSLKIRPSTESFINTFWVAALVIYNIFSTILKHSTMVLRFAAFQRATGSFALGRNVQLIEGYMLQLREKDKSEMAADQPQQLLAVPRLIVTGERNHDVEEGPQGYHVKRSSLQGGEGSSRLLTLDRVWSSDSVQPVDKDLCLSFALFKCLRRRFAGYPLTAEAGSSWAFRFVCNGLLLGRGENKDDDHKRVFRVIATELSFVSDFFHSALPVASLGTSAVALHFLLSLIIFPSFLLLALALLVYPKVVRSSSYLYYRNPLVLLELLLTLVNAHLEIWDMVASVRSNWTKISIIGHIVRSPHPCTSRFLAWLLRRCKTPEFWQDKIRQTQMLKPDLFVVQHQQPCAWSCHLRARPRQLLSLVRGRNQDDKIEVPLEVKEAILKSLRGGGGQRSNGTAAIGRHAFAPGNDITWACRDGVDVVTTIDAILVWYIATTLFDMKWRRSDSAGGTPPSPSTPPVANDDSKKKIVVACCLSRYCMYLVAEAPELLPDKPDWIKRRYEAVKKRIEEAPKCSGDESSVYQHLLDTFSENSNEVLINGAKLAKQLAEEAEDEVWELLSDFWSEMLLYLAPSDNVKVHIEALQRGGELITLLWALLLHACITSRPVENNFTA</sequence>